<evidence type="ECO:0000313" key="2">
    <source>
        <dbReference type="Proteomes" id="UP000663853"/>
    </source>
</evidence>
<name>A0A8H3HRT8_9AGAM</name>
<sequence>MTMPIRLPIELLDLITQDTTIDTQTRLSAVSRSFYSISVPRLYASIPELGISRMTKCLLTLSTKPELASLVRSFSFNLFHSPHVLQAFVTLLSRALGNMNNLHTLSFRLGFAVPRAMNLLVYAPLRLTKLECNLPPEGSYPVAQFLSTQPTIEELLIICRTEDISTLPYDALPALKDLAAPLRLLPRLLLPRLPRLSRLTALEVMTDPEDLIMLALLFTASKPSQLIELILRAKITENTMSAVTVTVGLGLLGLAAPSIQSLMLGIYGDHIDKSVLQVMFSTALPNFPNLKLLVLTSPAPAQGAYIPGPQMQLVRTLSRTHTFFYNVLASVSSTVFDFSGGLINFSSILSVFSPRQSAPSAESDQSQNQPEPTLDALHDKTCHLEIVKAWRQVQPGLECVSFPPNIYICSTLFKD</sequence>
<comment type="caution">
    <text evidence="1">The sequence shown here is derived from an EMBL/GenBank/DDBJ whole genome shotgun (WGS) entry which is preliminary data.</text>
</comment>
<proteinExistence type="predicted"/>
<gene>
    <name evidence="1" type="ORF">RDB_LOCUS173416</name>
</gene>
<organism evidence="1 2">
    <name type="scientific">Rhizoctonia solani</name>
    <dbReference type="NCBI Taxonomy" id="456999"/>
    <lineage>
        <taxon>Eukaryota</taxon>
        <taxon>Fungi</taxon>
        <taxon>Dikarya</taxon>
        <taxon>Basidiomycota</taxon>
        <taxon>Agaricomycotina</taxon>
        <taxon>Agaricomycetes</taxon>
        <taxon>Cantharellales</taxon>
        <taxon>Ceratobasidiaceae</taxon>
        <taxon>Rhizoctonia</taxon>
    </lineage>
</organism>
<accession>A0A8H3HRT8</accession>
<dbReference type="EMBL" id="CAJMXA010004074">
    <property type="protein sequence ID" value="CAE6533681.1"/>
    <property type="molecule type" value="Genomic_DNA"/>
</dbReference>
<protein>
    <submittedName>
        <fullName evidence="1">Uncharacterized protein</fullName>
    </submittedName>
</protein>
<reference evidence="1" key="1">
    <citation type="submission" date="2021-01" db="EMBL/GenBank/DDBJ databases">
        <authorList>
            <person name="Kaushik A."/>
        </authorList>
    </citation>
    <scope>NUCLEOTIDE SEQUENCE</scope>
    <source>
        <strain evidence="1">AG6-10EEA</strain>
    </source>
</reference>
<evidence type="ECO:0000313" key="1">
    <source>
        <dbReference type="EMBL" id="CAE6533681.1"/>
    </source>
</evidence>
<dbReference type="Proteomes" id="UP000663853">
    <property type="component" value="Unassembled WGS sequence"/>
</dbReference>
<dbReference type="AlphaFoldDB" id="A0A8H3HRT8"/>